<accession>A0A5R8XZA8</accession>
<dbReference type="Gene3D" id="1.10.10.10">
    <property type="entry name" value="Winged helix-like DNA-binding domain superfamily/Winged helix DNA-binding domain"/>
    <property type="match status" value="1"/>
</dbReference>
<keyword evidence="7" id="KW-1185">Reference proteome</keyword>
<dbReference type="EMBL" id="VANU01000005">
    <property type="protein sequence ID" value="TLP37073.1"/>
    <property type="molecule type" value="Genomic_DNA"/>
</dbReference>
<evidence type="ECO:0000313" key="6">
    <source>
        <dbReference type="EMBL" id="TLP37073.1"/>
    </source>
</evidence>
<keyword evidence="1" id="KW-0805">Transcription regulation</keyword>
<dbReference type="InterPro" id="IPR018490">
    <property type="entry name" value="cNMP-bd_dom_sf"/>
</dbReference>
<dbReference type="InterPro" id="IPR012318">
    <property type="entry name" value="HTH_CRP"/>
</dbReference>
<dbReference type="InterPro" id="IPR036390">
    <property type="entry name" value="WH_DNA-bd_sf"/>
</dbReference>
<dbReference type="Proteomes" id="UP000308901">
    <property type="component" value="Unassembled WGS sequence"/>
</dbReference>
<evidence type="ECO:0000256" key="3">
    <source>
        <dbReference type="ARBA" id="ARBA00023163"/>
    </source>
</evidence>
<dbReference type="InterPro" id="IPR050397">
    <property type="entry name" value="Env_Response_Regulators"/>
</dbReference>
<dbReference type="CDD" id="cd00038">
    <property type="entry name" value="CAP_ED"/>
    <property type="match status" value="1"/>
</dbReference>
<name>A0A5R8XZA8_9BACT</name>
<feature type="domain" description="Cyclic nucleotide-binding" evidence="4">
    <location>
        <begin position="12"/>
        <end position="132"/>
    </location>
</feature>
<dbReference type="PANTHER" id="PTHR24567:SF26">
    <property type="entry name" value="REGULATORY PROTEIN YEIL"/>
    <property type="match status" value="1"/>
</dbReference>
<dbReference type="PROSITE" id="PS50042">
    <property type="entry name" value="CNMP_BINDING_3"/>
    <property type="match status" value="1"/>
</dbReference>
<evidence type="ECO:0000259" key="4">
    <source>
        <dbReference type="PROSITE" id="PS50042"/>
    </source>
</evidence>
<dbReference type="SMART" id="SM00100">
    <property type="entry name" value="cNMP"/>
    <property type="match status" value="1"/>
</dbReference>
<evidence type="ECO:0000259" key="5">
    <source>
        <dbReference type="PROSITE" id="PS51063"/>
    </source>
</evidence>
<keyword evidence="3" id="KW-0804">Transcription</keyword>
<comment type="caution">
    <text evidence="6">The sequence shown here is derived from an EMBL/GenBank/DDBJ whole genome shotgun (WGS) entry which is preliminary data.</text>
</comment>
<dbReference type="InterPro" id="IPR000595">
    <property type="entry name" value="cNMP-bd_dom"/>
</dbReference>
<evidence type="ECO:0000313" key="7">
    <source>
        <dbReference type="Proteomes" id="UP000308901"/>
    </source>
</evidence>
<sequence length="213" mass="24813">MKTINRLQKHEIFNGLEQNELEKIAQITITKNFDKDQIIFYETEEPKYFYLLNNGVAKVYKVDSKGNEIVLHNFAAPTMIAEMASIENFKFPASCVAMDNCEFLLIKKEEFVKLLKANPDISFHVIKSLTRKIRGMEGLLNRSLIFDATTKVAHYIIERTDDFIMKKNKEVANELNMTPETLSRVLKKLKDLNILDKDRNILNKDKLETFLDF</sequence>
<organism evidence="6 7">
    <name type="scientific">Arcobacter arenosus</name>
    <dbReference type="NCBI Taxonomy" id="2576037"/>
    <lineage>
        <taxon>Bacteria</taxon>
        <taxon>Pseudomonadati</taxon>
        <taxon>Campylobacterota</taxon>
        <taxon>Epsilonproteobacteria</taxon>
        <taxon>Campylobacterales</taxon>
        <taxon>Arcobacteraceae</taxon>
        <taxon>Arcobacter</taxon>
    </lineage>
</organism>
<dbReference type="SUPFAM" id="SSF51206">
    <property type="entry name" value="cAMP-binding domain-like"/>
    <property type="match status" value="1"/>
</dbReference>
<evidence type="ECO:0000256" key="1">
    <source>
        <dbReference type="ARBA" id="ARBA00023015"/>
    </source>
</evidence>
<dbReference type="GO" id="GO:0005829">
    <property type="term" value="C:cytosol"/>
    <property type="evidence" value="ECO:0007669"/>
    <property type="project" value="TreeGrafter"/>
</dbReference>
<keyword evidence="2" id="KW-0238">DNA-binding</keyword>
<dbReference type="AlphaFoldDB" id="A0A5R8XZA8"/>
<dbReference type="InterPro" id="IPR036388">
    <property type="entry name" value="WH-like_DNA-bd_sf"/>
</dbReference>
<dbReference type="PANTHER" id="PTHR24567">
    <property type="entry name" value="CRP FAMILY TRANSCRIPTIONAL REGULATORY PROTEIN"/>
    <property type="match status" value="1"/>
</dbReference>
<dbReference type="GO" id="GO:0003700">
    <property type="term" value="F:DNA-binding transcription factor activity"/>
    <property type="evidence" value="ECO:0007669"/>
    <property type="project" value="TreeGrafter"/>
</dbReference>
<dbReference type="Pfam" id="PF00027">
    <property type="entry name" value="cNMP_binding"/>
    <property type="match status" value="1"/>
</dbReference>
<gene>
    <name evidence="6" type="ORF">FDK22_12580</name>
</gene>
<dbReference type="GO" id="GO:0003677">
    <property type="term" value="F:DNA binding"/>
    <property type="evidence" value="ECO:0007669"/>
    <property type="project" value="UniProtKB-KW"/>
</dbReference>
<dbReference type="Gene3D" id="2.60.120.10">
    <property type="entry name" value="Jelly Rolls"/>
    <property type="match status" value="1"/>
</dbReference>
<dbReference type="Pfam" id="PF13545">
    <property type="entry name" value="HTH_Crp_2"/>
    <property type="match status" value="1"/>
</dbReference>
<dbReference type="OrthoDB" id="9815457at2"/>
<dbReference type="PROSITE" id="PS51063">
    <property type="entry name" value="HTH_CRP_2"/>
    <property type="match status" value="1"/>
</dbReference>
<proteinExistence type="predicted"/>
<dbReference type="RefSeq" id="WP_138153327.1">
    <property type="nucleotide sequence ID" value="NZ_CBDDKQ010000003.1"/>
</dbReference>
<dbReference type="InterPro" id="IPR014710">
    <property type="entry name" value="RmlC-like_jellyroll"/>
</dbReference>
<feature type="domain" description="HTH crp-type" evidence="5">
    <location>
        <begin position="146"/>
        <end position="205"/>
    </location>
</feature>
<evidence type="ECO:0000256" key="2">
    <source>
        <dbReference type="ARBA" id="ARBA00023125"/>
    </source>
</evidence>
<dbReference type="SUPFAM" id="SSF46785">
    <property type="entry name" value="Winged helix' DNA-binding domain"/>
    <property type="match status" value="1"/>
</dbReference>
<reference evidence="6 7" key="1">
    <citation type="submission" date="2019-05" db="EMBL/GenBank/DDBJ databases">
        <title>Arcobacter sp. nov., isolated from sea sediment.</title>
        <authorList>
            <person name="Kim W."/>
        </authorList>
    </citation>
    <scope>NUCLEOTIDE SEQUENCE [LARGE SCALE GENOMIC DNA]</scope>
    <source>
        <strain evidence="6 7">CAU 1517</strain>
    </source>
</reference>
<protein>
    <submittedName>
        <fullName evidence="6">Crp/Fnr family transcriptional regulator</fullName>
    </submittedName>
</protein>